<evidence type="ECO:0000313" key="2">
    <source>
        <dbReference type="EMBL" id="GAU26638.1"/>
    </source>
</evidence>
<reference evidence="3" key="1">
    <citation type="journal article" date="2017" name="Front. Plant Sci.">
        <title>Climate Clever Clovers: New Paradigm to Reduce the Environmental Footprint of Ruminants by Breeding Low Methanogenic Forages Utilizing Haplotype Variation.</title>
        <authorList>
            <person name="Kaur P."/>
            <person name="Appels R."/>
            <person name="Bayer P.E."/>
            <person name="Keeble-Gagnere G."/>
            <person name="Wang J."/>
            <person name="Hirakawa H."/>
            <person name="Shirasawa K."/>
            <person name="Vercoe P."/>
            <person name="Stefanova K."/>
            <person name="Durmic Z."/>
            <person name="Nichols P."/>
            <person name="Revell C."/>
            <person name="Isobe S.N."/>
            <person name="Edwards D."/>
            <person name="Erskine W."/>
        </authorList>
    </citation>
    <scope>NUCLEOTIDE SEQUENCE [LARGE SCALE GENOMIC DNA]</scope>
    <source>
        <strain evidence="3">cv. Daliak</strain>
    </source>
</reference>
<accession>A0A2Z6M5R9</accession>
<evidence type="ECO:0000313" key="3">
    <source>
        <dbReference type="Proteomes" id="UP000242715"/>
    </source>
</evidence>
<keyword evidence="3" id="KW-1185">Reference proteome</keyword>
<organism evidence="2 3">
    <name type="scientific">Trifolium subterraneum</name>
    <name type="common">Subterranean clover</name>
    <dbReference type="NCBI Taxonomy" id="3900"/>
    <lineage>
        <taxon>Eukaryota</taxon>
        <taxon>Viridiplantae</taxon>
        <taxon>Streptophyta</taxon>
        <taxon>Embryophyta</taxon>
        <taxon>Tracheophyta</taxon>
        <taxon>Spermatophyta</taxon>
        <taxon>Magnoliopsida</taxon>
        <taxon>eudicotyledons</taxon>
        <taxon>Gunneridae</taxon>
        <taxon>Pentapetalae</taxon>
        <taxon>rosids</taxon>
        <taxon>fabids</taxon>
        <taxon>Fabales</taxon>
        <taxon>Fabaceae</taxon>
        <taxon>Papilionoideae</taxon>
        <taxon>50 kb inversion clade</taxon>
        <taxon>NPAAA clade</taxon>
        <taxon>Hologalegina</taxon>
        <taxon>IRL clade</taxon>
        <taxon>Trifolieae</taxon>
        <taxon>Trifolium</taxon>
    </lineage>
</organism>
<dbReference type="PANTHER" id="PTHR44579:SF2">
    <property type="entry name" value="OS01G0730500 PROTEIN"/>
    <property type="match status" value="1"/>
</dbReference>
<protein>
    <submittedName>
        <fullName evidence="2">Uncharacterized protein</fullName>
    </submittedName>
</protein>
<feature type="region of interest" description="Disordered" evidence="1">
    <location>
        <begin position="51"/>
        <end position="100"/>
    </location>
</feature>
<dbReference type="AlphaFoldDB" id="A0A2Z6M5R9"/>
<name>A0A2Z6M5R9_TRISU</name>
<dbReference type="Proteomes" id="UP000242715">
    <property type="component" value="Unassembled WGS sequence"/>
</dbReference>
<feature type="compositionally biased region" description="Basic and acidic residues" evidence="1">
    <location>
        <begin position="74"/>
        <end position="91"/>
    </location>
</feature>
<dbReference type="PANTHER" id="PTHR44579">
    <property type="entry name" value="OS01G0730500 PROTEIN"/>
    <property type="match status" value="1"/>
</dbReference>
<dbReference type="EMBL" id="DF973339">
    <property type="protein sequence ID" value="GAU26638.1"/>
    <property type="molecule type" value="Genomic_DNA"/>
</dbReference>
<sequence>MRRIERVNVALMLSGKGSASFNVFRMASSRWKKRRSKVLILSGTTFWGEEPKDYQNSEDEAKERAERAATAARRWREYSRKGVDKPPRFKLPEGGLNKNK</sequence>
<evidence type="ECO:0000256" key="1">
    <source>
        <dbReference type="SAM" id="MobiDB-lite"/>
    </source>
</evidence>
<dbReference type="OrthoDB" id="376357at2759"/>
<gene>
    <name evidence="2" type="ORF">TSUD_102460</name>
</gene>
<feature type="compositionally biased region" description="Basic and acidic residues" evidence="1">
    <location>
        <begin position="51"/>
        <end position="67"/>
    </location>
</feature>
<proteinExistence type="predicted"/>